<dbReference type="OrthoDB" id="408631at2759"/>
<dbReference type="InterPro" id="IPR050309">
    <property type="entry name" value="Type-B_Carboxylest/Lipase"/>
</dbReference>
<dbReference type="InParanoid" id="A0A1Y2E9J6"/>
<evidence type="ECO:0000313" key="4">
    <source>
        <dbReference type="Proteomes" id="UP000193467"/>
    </source>
</evidence>
<sequence>MNLSKLLPQSRRTPSRSNDDDGEESVPLTSLETDYDDAYPSPSSSRSRARDPKSSYLNSINWKRWIILGGLSYLSYRFIVYLYSNPERWDKSWKDTLTGPRAVVVDPVVRAAGQKWRGEVDEREEFIGFKGVRYAEPPVGERRFRRAVPVTVQTRSEEEWEKLEPIEAREWSEGCPRPENNIAGSEGHSGVEDCLKLNIFTPRKRIPDKLFPVMFWIHGGGFVSGSSNEEKYDPTDLMSRAISMNQPFVFVSINYRLGALGFSAAPPPPGEPPIAPHIPVRAPVDLDLNVGLKDQLEALKWVRREIGNWGVTLVGHSAGAISVGLHQIYSPPELFRAAFMLSGAPTSFPVPWPHDAGARTLHPLPGPSHCPSPVQQPYGPPSNALLLSCLRSLPLADFMRATKTLSDRSPVNGWFPWYPVLEGEWEGSWLDFRPSERIVRGTFARVPVVLGGTVDEGTRFTSPEQSSQEMIKDAIRSAFDFTFGAIEELLTPIWEFYPSSPSTGSPYHTGNETFGLSPSYKRQASLLGDIFFQAPRRHFLRETPKDFGEPSWNYLYEERREGSEERMGVQHSADLQSWFGHPNSSDTEMHHLSRHMSSYLM</sequence>
<feature type="region of interest" description="Disordered" evidence="1">
    <location>
        <begin position="1"/>
        <end position="53"/>
    </location>
</feature>
<dbReference type="AlphaFoldDB" id="A0A1Y2E9J6"/>
<proteinExistence type="predicted"/>
<gene>
    <name evidence="3" type="ORF">BCR35DRAFT_334440</name>
</gene>
<dbReference type="GO" id="GO:0016787">
    <property type="term" value="F:hydrolase activity"/>
    <property type="evidence" value="ECO:0007669"/>
    <property type="project" value="UniProtKB-KW"/>
</dbReference>
<comment type="caution">
    <text evidence="3">The sequence shown here is derived from an EMBL/GenBank/DDBJ whole genome shotgun (WGS) entry which is preliminary data.</text>
</comment>
<dbReference type="FunCoup" id="A0A1Y2E9J6">
    <property type="interactions" value="2"/>
</dbReference>
<protein>
    <submittedName>
        <fullName evidence="3">Alpha/Beta hydrolase protein</fullName>
    </submittedName>
</protein>
<evidence type="ECO:0000313" key="3">
    <source>
        <dbReference type="EMBL" id="ORY68077.1"/>
    </source>
</evidence>
<keyword evidence="4" id="KW-1185">Reference proteome</keyword>
<reference evidence="3 4" key="1">
    <citation type="submission" date="2016-07" db="EMBL/GenBank/DDBJ databases">
        <title>Pervasive Adenine N6-methylation of Active Genes in Fungi.</title>
        <authorList>
            <consortium name="DOE Joint Genome Institute"/>
            <person name="Mondo S.J."/>
            <person name="Dannebaum R.O."/>
            <person name="Kuo R.C."/>
            <person name="Labutti K."/>
            <person name="Haridas S."/>
            <person name="Kuo A."/>
            <person name="Salamov A."/>
            <person name="Ahrendt S.R."/>
            <person name="Lipzen A."/>
            <person name="Sullivan W."/>
            <person name="Andreopoulos W.B."/>
            <person name="Clum A."/>
            <person name="Lindquist E."/>
            <person name="Daum C."/>
            <person name="Ramamoorthy G.K."/>
            <person name="Gryganskyi A."/>
            <person name="Culley D."/>
            <person name="Magnuson J.K."/>
            <person name="James T.Y."/>
            <person name="O'Malley M.A."/>
            <person name="Stajich J.E."/>
            <person name="Spatafora J.W."/>
            <person name="Visel A."/>
            <person name="Grigoriev I.V."/>
        </authorList>
    </citation>
    <scope>NUCLEOTIDE SEQUENCE [LARGE SCALE GENOMIC DNA]</scope>
    <source>
        <strain evidence="3 4">62-1032</strain>
    </source>
</reference>
<dbReference type="STRING" id="106004.A0A1Y2E9J6"/>
<dbReference type="Pfam" id="PF00135">
    <property type="entry name" value="COesterase"/>
    <property type="match status" value="1"/>
</dbReference>
<dbReference type="Gene3D" id="3.40.50.1820">
    <property type="entry name" value="alpha/beta hydrolase"/>
    <property type="match status" value="1"/>
</dbReference>
<accession>A0A1Y2E9J6</accession>
<dbReference type="PANTHER" id="PTHR11559">
    <property type="entry name" value="CARBOXYLESTERASE"/>
    <property type="match status" value="1"/>
</dbReference>
<dbReference type="InterPro" id="IPR029058">
    <property type="entry name" value="AB_hydrolase_fold"/>
</dbReference>
<evidence type="ECO:0000256" key="1">
    <source>
        <dbReference type="SAM" id="MobiDB-lite"/>
    </source>
</evidence>
<dbReference type="SUPFAM" id="SSF53474">
    <property type="entry name" value="alpha/beta-Hydrolases"/>
    <property type="match status" value="1"/>
</dbReference>
<feature type="domain" description="Carboxylesterase type B" evidence="2">
    <location>
        <begin position="117"/>
        <end position="599"/>
    </location>
</feature>
<evidence type="ECO:0000259" key="2">
    <source>
        <dbReference type="Pfam" id="PF00135"/>
    </source>
</evidence>
<name>A0A1Y2E9J6_9BASI</name>
<dbReference type="EMBL" id="MCGR01000059">
    <property type="protein sequence ID" value="ORY68077.1"/>
    <property type="molecule type" value="Genomic_DNA"/>
</dbReference>
<organism evidence="3 4">
    <name type="scientific">Leucosporidium creatinivorum</name>
    <dbReference type="NCBI Taxonomy" id="106004"/>
    <lineage>
        <taxon>Eukaryota</taxon>
        <taxon>Fungi</taxon>
        <taxon>Dikarya</taxon>
        <taxon>Basidiomycota</taxon>
        <taxon>Pucciniomycotina</taxon>
        <taxon>Microbotryomycetes</taxon>
        <taxon>Leucosporidiales</taxon>
        <taxon>Leucosporidium</taxon>
    </lineage>
</organism>
<keyword evidence="3" id="KW-0378">Hydrolase</keyword>
<dbReference type="Proteomes" id="UP000193467">
    <property type="component" value="Unassembled WGS sequence"/>
</dbReference>
<dbReference type="InterPro" id="IPR002018">
    <property type="entry name" value="CarbesteraseB"/>
</dbReference>